<dbReference type="EMBL" id="JARO02001720">
    <property type="protein sequence ID" value="KPP74602.1"/>
    <property type="molecule type" value="Genomic_DNA"/>
</dbReference>
<dbReference type="InterPro" id="IPR036034">
    <property type="entry name" value="PDZ_sf"/>
</dbReference>
<organism evidence="7 8">
    <name type="scientific">Scleropages formosus</name>
    <name type="common">Asian bonytongue</name>
    <name type="synonym">Osteoglossum formosum</name>
    <dbReference type="NCBI Taxonomy" id="113540"/>
    <lineage>
        <taxon>Eukaryota</taxon>
        <taxon>Metazoa</taxon>
        <taxon>Chordata</taxon>
        <taxon>Craniata</taxon>
        <taxon>Vertebrata</taxon>
        <taxon>Euteleostomi</taxon>
        <taxon>Actinopterygii</taxon>
        <taxon>Neopterygii</taxon>
        <taxon>Teleostei</taxon>
        <taxon>Osteoglossocephala</taxon>
        <taxon>Osteoglossomorpha</taxon>
        <taxon>Osteoglossiformes</taxon>
        <taxon>Osteoglossidae</taxon>
        <taxon>Scleropages</taxon>
    </lineage>
</organism>
<feature type="domain" description="PDZ" evidence="6">
    <location>
        <begin position="89"/>
        <end position="170"/>
    </location>
</feature>
<sequence length="542" mass="61365">MMAGVRRAATPSPEARELYRLLRDPHLQVSDGRAWSVTRCALVQSEIDPGMFSTQAFLSAHDTVARKDYEPMLPPLPDSLPDDEEAVRIVCLVKNNQPLGATIKRDELTGEIFVARVIHGGLADRSGLLYAGDKLIEVNGQPVEGMEPEQVIEILAHSHGTIMFKLVPMSDRPVNSQTLLYVRAMLDYNPRQDPAIPCADAGMAFRRGDVLEIVDQTDGLWWQARKTPSLSACAGLIPSAELLRRCKGPQEDIDESFIETDPDTFESEEEEYSTNPAGIYLAGFRRSMRLSRRKSDSNHSQSCYSRCPSSCYSILANPYEEVVRHRRHPQDKPRLVALMGPSGVGVNELRRRLIAMDPNTFQGPVPHTTRPRKHHEEWGREYHFIGRELFENMVYNHRFLEYGEYRGHLYGTSINAIKSVLDSGKICVVDIEPHGIRVVRTHELRAYIIFVKPPSAARMKLTRTNARITAAGYVNRPFREEDFQEIEEEGARMESQHCHFFDHLIVNDGLQDSCVQLLAAVKRAQDEPQWVPASWLRPTDVS</sequence>
<comment type="caution">
    <text evidence="7">The sequence shown here is derived from an EMBL/GenBank/DDBJ whole genome shotgun (WGS) entry which is preliminary data.</text>
</comment>
<dbReference type="STRING" id="113540.ENSSFOP00015062323"/>
<dbReference type="PROSITE" id="PS50052">
    <property type="entry name" value="GUANYLATE_KINASE_2"/>
    <property type="match status" value="1"/>
</dbReference>
<dbReference type="PANTHER" id="PTHR23122">
    <property type="entry name" value="MEMBRANE-ASSOCIATED GUANYLATE KINASE MAGUK"/>
    <property type="match status" value="1"/>
</dbReference>
<evidence type="ECO:0000256" key="3">
    <source>
        <dbReference type="PROSITE-ProRule" id="PRU00192"/>
    </source>
</evidence>
<evidence type="ECO:0000259" key="6">
    <source>
        <dbReference type="PROSITE" id="PS50106"/>
    </source>
</evidence>
<evidence type="ECO:0000259" key="5">
    <source>
        <dbReference type="PROSITE" id="PS50052"/>
    </source>
</evidence>
<dbReference type="SMART" id="SM00072">
    <property type="entry name" value="GuKc"/>
    <property type="match status" value="1"/>
</dbReference>
<evidence type="ECO:0000256" key="2">
    <source>
        <dbReference type="ARBA" id="ARBA00022443"/>
    </source>
</evidence>
<dbReference type="InterPro" id="IPR008145">
    <property type="entry name" value="GK/Ca_channel_bsu"/>
</dbReference>
<evidence type="ECO:0000313" key="7">
    <source>
        <dbReference type="EMBL" id="KPP74602.1"/>
    </source>
</evidence>
<dbReference type="InterPro" id="IPR020590">
    <property type="entry name" value="Guanylate_kinase_CS"/>
</dbReference>
<gene>
    <name evidence="7" type="ORF">Z043_106225</name>
</gene>
<evidence type="ECO:0000256" key="1">
    <source>
        <dbReference type="ARBA" id="ARBA00007014"/>
    </source>
</evidence>
<dbReference type="PROSITE" id="PS00856">
    <property type="entry name" value="GUANYLATE_KINASE_1"/>
    <property type="match status" value="1"/>
</dbReference>
<dbReference type="SUPFAM" id="SSF50044">
    <property type="entry name" value="SH3-domain"/>
    <property type="match status" value="1"/>
</dbReference>
<dbReference type="InterPro" id="IPR050716">
    <property type="entry name" value="MAGUK"/>
</dbReference>
<dbReference type="Gene3D" id="3.40.50.300">
    <property type="entry name" value="P-loop containing nucleotide triphosphate hydrolases"/>
    <property type="match status" value="1"/>
</dbReference>
<keyword evidence="2 3" id="KW-0728">SH3 domain</keyword>
<comment type="similarity">
    <text evidence="1">Belongs to the MAGUK family.</text>
</comment>
<dbReference type="Gene3D" id="2.30.30.40">
    <property type="entry name" value="SH3 Domains"/>
    <property type="match status" value="1"/>
</dbReference>
<dbReference type="SMART" id="SM00326">
    <property type="entry name" value="SH3"/>
    <property type="match status" value="1"/>
</dbReference>
<dbReference type="InterPro" id="IPR001452">
    <property type="entry name" value="SH3_domain"/>
</dbReference>
<dbReference type="AlphaFoldDB" id="A0A0P7VGK6"/>
<dbReference type="Pfam" id="PF00625">
    <property type="entry name" value="Guanylate_kin"/>
    <property type="match status" value="1"/>
</dbReference>
<dbReference type="PROSITE" id="PS50106">
    <property type="entry name" value="PDZ"/>
    <property type="match status" value="1"/>
</dbReference>
<dbReference type="PROSITE" id="PS50002">
    <property type="entry name" value="SH3"/>
    <property type="match status" value="1"/>
</dbReference>
<dbReference type="InterPro" id="IPR008144">
    <property type="entry name" value="Guanylate_kin-like_dom"/>
</dbReference>
<reference evidence="7 8" key="1">
    <citation type="submission" date="2015-08" db="EMBL/GenBank/DDBJ databases">
        <title>The genome of the Asian arowana (Scleropages formosus).</title>
        <authorList>
            <person name="Tan M.H."/>
            <person name="Gan H.M."/>
            <person name="Croft L.J."/>
            <person name="Austin C.M."/>
        </authorList>
    </citation>
    <scope>NUCLEOTIDE SEQUENCE [LARGE SCALE GENOMIC DNA]</scope>
    <source>
        <strain evidence="7">Aro1</strain>
    </source>
</reference>
<dbReference type="Proteomes" id="UP000034805">
    <property type="component" value="Unassembled WGS sequence"/>
</dbReference>
<dbReference type="InterPro" id="IPR001478">
    <property type="entry name" value="PDZ"/>
</dbReference>
<dbReference type="InterPro" id="IPR036028">
    <property type="entry name" value="SH3-like_dom_sf"/>
</dbReference>
<feature type="domain" description="SH3" evidence="4">
    <location>
        <begin position="177"/>
        <end position="247"/>
    </location>
</feature>
<protein>
    <submittedName>
        <fullName evidence="7">MAGUK p55 subfamily member 4-like</fullName>
    </submittedName>
</protein>
<evidence type="ECO:0000313" key="8">
    <source>
        <dbReference type="Proteomes" id="UP000034805"/>
    </source>
</evidence>
<dbReference type="Gene3D" id="2.30.42.10">
    <property type="match status" value="1"/>
</dbReference>
<dbReference type="InterPro" id="IPR027417">
    <property type="entry name" value="P-loop_NTPase"/>
</dbReference>
<dbReference type="Gene3D" id="1.10.287.650">
    <property type="entry name" value="L27 domain"/>
    <property type="match status" value="1"/>
</dbReference>
<dbReference type="CDD" id="cd00071">
    <property type="entry name" value="GMPK"/>
    <property type="match status" value="1"/>
</dbReference>
<dbReference type="SMART" id="SM00228">
    <property type="entry name" value="PDZ"/>
    <property type="match status" value="1"/>
</dbReference>
<name>A0A0P7VGK6_SCLFO</name>
<dbReference type="CDD" id="cd06799">
    <property type="entry name" value="PDZ_MPP3-MPP4-MPP7-like"/>
    <property type="match status" value="1"/>
</dbReference>
<feature type="domain" description="Guanylate kinase-like" evidence="5">
    <location>
        <begin position="333"/>
        <end position="522"/>
    </location>
</feature>
<evidence type="ECO:0000259" key="4">
    <source>
        <dbReference type="PROSITE" id="PS50002"/>
    </source>
</evidence>
<dbReference type="SUPFAM" id="SSF50156">
    <property type="entry name" value="PDZ domain-like"/>
    <property type="match status" value="1"/>
</dbReference>
<dbReference type="SUPFAM" id="SSF52540">
    <property type="entry name" value="P-loop containing nucleoside triphosphate hydrolases"/>
    <property type="match status" value="1"/>
</dbReference>
<accession>A0A0P7VGK6</accession>
<dbReference type="Pfam" id="PF00595">
    <property type="entry name" value="PDZ"/>
    <property type="match status" value="1"/>
</dbReference>
<proteinExistence type="inferred from homology"/>